<sequence>MPSDAPSLGDHSDHYRLVPLREQHDTQSTQGKGIHILQPEDSPRHQPQASNTKLKFLIRIGAFIALELGFIALAAVATSDPTTLPLHLSSSISLPEAKGAFTVIAVIWHALAVFAVKEILLHLFSAEWMEQVQRSGELVARETDNVSRMTTGYLDQVAHFGSRRATFQFRVGFVSIVMLLVLNAVGPSAVTVNSVSVQRPIQVEIANLTMTQTIRDEGPPLLATERADMITRLEQLENAVYGFEAVQPNILIPWPSLDPTSNNQTIYYDSDVISYNYSCSWKLPGPNITISSVLIDGGEWFIFYEGLGPSFRLQKLADASESAIVLSKSGSLTYLSLAILPLENSTGTAPLHLAESPLSAFIVAGSNTTLTNAVDLNLEGLPTVLFSGKLDPSLDDPDIDNVLVTTLLCHPNFKLYPARVTVVGGSLQADIQPGPPVVGNIPQEAANAIFSQSLFYATTTLEAWGDTVATANNIARILIFSDPSFESGPDNTTGTKPLSLDRINGQMNKLIRSSSKAYLSGYRPNVDNLTFPGHIMMESNAMGEFPQLVLVGSKPFLIALASVVATLIFLLIIIVATVEIDQLQAFDLEHILKFLHVR</sequence>
<name>A0AAD5VMH7_9AGAR</name>
<organism evidence="2 3">
    <name type="scientific">Leucocoprinus birnbaumii</name>
    <dbReference type="NCBI Taxonomy" id="56174"/>
    <lineage>
        <taxon>Eukaryota</taxon>
        <taxon>Fungi</taxon>
        <taxon>Dikarya</taxon>
        <taxon>Basidiomycota</taxon>
        <taxon>Agaricomycotina</taxon>
        <taxon>Agaricomycetes</taxon>
        <taxon>Agaricomycetidae</taxon>
        <taxon>Agaricales</taxon>
        <taxon>Agaricineae</taxon>
        <taxon>Agaricaceae</taxon>
        <taxon>Leucocoprinus</taxon>
    </lineage>
</organism>
<evidence type="ECO:0000313" key="3">
    <source>
        <dbReference type="Proteomes" id="UP001213000"/>
    </source>
</evidence>
<dbReference type="Proteomes" id="UP001213000">
    <property type="component" value="Unassembled WGS sequence"/>
</dbReference>
<evidence type="ECO:0000256" key="1">
    <source>
        <dbReference type="SAM" id="Phobius"/>
    </source>
</evidence>
<evidence type="ECO:0000313" key="2">
    <source>
        <dbReference type="EMBL" id="KAJ3558692.1"/>
    </source>
</evidence>
<comment type="caution">
    <text evidence="2">The sequence shown here is derived from an EMBL/GenBank/DDBJ whole genome shotgun (WGS) entry which is preliminary data.</text>
</comment>
<feature type="transmembrane region" description="Helical" evidence="1">
    <location>
        <begin position="97"/>
        <end position="116"/>
    </location>
</feature>
<keyword evidence="1" id="KW-1133">Transmembrane helix</keyword>
<keyword evidence="1" id="KW-0812">Transmembrane</keyword>
<dbReference type="EMBL" id="JANIEX010001378">
    <property type="protein sequence ID" value="KAJ3558692.1"/>
    <property type="molecule type" value="Genomic_DNA"/>
</dbReference>
<evidence type="ECO:0008006" key="4">
    <source>
        <dbReference type="Google" id="ProtNLM"/>
    </source>
</evidence>
<keyword evidence="3" id="KW-1185">Reference proteome</keyword>
<dbReference type="AlphaFoldDB" id="A0AAD5VMH7"/>
<feature type="transmembrane region" description="Helical" evidence="1">
    <location>
        <begin position="56"/>
        <end position="77"/>
    </location>
</feature>
<feature type="transmembrane region" description="Helical" evidence="1">
    <location>
        <begin position="556"/>
        <end position="578"/>
    </location>
</feature>
<protein>
    <recommendedName>
        <fullName evidence="4">Transmembrane protein</fullName>
    </recommendedName>
</protein>
<accession>A0AAD5VMH7</accession>
<reference evidence="2" key="1">
    <citation type="submission" date="2022-07" db="EMBL/GenBank/DDBJ databases">
        <title>Genome Sequence of Leucocoprinus birnbaumii.</title>
        <authorList>
            <person name="Buettner E."/>
        </authorList>
    </citation>
    <scope>NUCLEOTIDE SEQUENCE</scope>
    <source>
        <strain evidence="2">VT141</strain>
    </source>
</reference>
<keyword evidence="1" id="KW-0472">Membrane</keyword>
<feature type="transmembrane region" description="Helical" evidence="1">
    <location>
        <begin position="171"/>
        <end position="190"/>
    </location>
</feature>
<gene>
    <name evidence="2" type="ORF">NP233_g11458</name>
</gene>
<proteinExistence type="predicted"/>